<protein>
    <submittedName>
        <fullName evidence="2">Uncharacterized protein</fullName>
    </submittedName>
</protein>
<feature type="region of interest" description="Disordered" evidence="1">
    <location>
        <begin position="101"/>
        <end position="131"/>
    </location>
</feature>
<gene>
    <name evidence="2" type="ORF">SAMD00023353_1502160</name>
</gene>
<dbReference type="Proteomes" id="UP000054516">
    <property type="component" value="Unassembled WGS sequence"/>
</dbReference>
<keyword evidence="3" id="KW-1185">Reference proteome</keyword>
<dbReference type="EMBL" id="DF977460">
    <property type="protein sequence ID" value="GAW25921.1"/>
    <property type="molecule type" value="Genomic_DNA"/>
</dbReference>
<organism evidence="2">
    <name type="scientific">Rosellinia necatrix</name>
    <name type="common">White root-rot fungus</name>
    <dbReference type="NCBI Taxonomy" id="77044"/>
    <lineage>
        <taxon>Eukaryota</taxon>
        <taxon>Fungi</taxon>
        <taxon>Dikarya</taxon>
        <taxon>Ascomycota</taxon>
        <taxon>Pezizomycotina</taxon>
        <taxon>Sordariomycetes</taxon>
        <taxon>Xylariomycetidae</taxon>
        <taxon>Xylariales</taxon>
        <taxon>Xylariaceae</taxon>
        <taxon>Rosellinia</taxon>
    </lineage>
</organism>
<name>A0A1S8A783_ROSNE</name>
<evidence type="ECO:0000256" key="1">
    <source>
        <dbReference type="SAM" id="MobiDB-lite"/>
    </source>
</evidence>
<reference evidence="2" key="1">
    <citation type="submission" date="2016-03" db="EMBL/GenBank/DDBJ databases">
        <title>Draft genome sequence of Rosellinia necatrix.</title>
        <authorList>
            <person name="Kanematsu S."/>
        </authorList>
    </citation>
    <scope>NUCLEOTIDE SEQUENCE [LARGE SCALE GENOMIC DNA]</scope>
    <source>
        <strain evidence="2">W97</strain>
    </source>
</reference>
<feature type="region of interest" description="Disordered" evidence="1">
    <location>
        <begin position="181"/>
        <end position="205"/>
    </location>
</feature>
<proteinExistence type="predicted"/>
<evidence type="ECO:0000313" key="2">
    <source>
        <dbReference type="EMBL" id="GAW25921.1"/>
    </source>
</evidence>
<sequence>MQPDDILPYFIILLPHTIPIALSLPHPHPQQQHHHQQPRLAKVCSFYGFVDAAGLSNAYTVDMTSRDLGGVASSGDCGQAVLSDYVQTQCDARLDGFSCTRAPSSVRRQGDSGSDSDGGDGGDDGGGGDSMHITFRIHRAADTQPNCVSEALRLARRDAQPVECSCLAECWGGAAAAAAAAAGMPGGEGGRAGAVPEGSARGADG</sequence>
<dbReference type="AlphaFoldDB" id="A0A1S8A783"/>
<accession>A0A1S8A783</accession>
<dbReference type="OrthoDB" id="4624583at2759"/>
<evidence type="ECO:0000313" key="3">
    <source>
        <dbReference type="Proteomes" id="UP000054516"/>
    </source>
</evidence>